<dbReference type="Pfam" id="PF13376">
    <property type="entry name" value="OmdA"/>
    <property type="match status" value="1"/>
</dbReference>
<organism evidence="1">
    <name type="scientific">Sporolactobacillus sp. Y61</name>
    <dbReference type="NCBI Taxonomy" id="3160863"/>
    <lineage>
        <taxon>Bacteria</taxon>
        <taxon>Bacillati</taxon>
        <taxon>Bacillota</taxon>
        <taxon>Bacilli</taxon>
        <taxon>Bacillales</taxon>
        <taxon>Sporolactobacillaceae</taxon>
        <taxon>Sporolactobacillus</taxon>
    </lineage>
</organism>
<name>A0AAU8ICU4_9BACL</name>
<dbReference type="EMBL" id="CP159510">
    <property type="protein sequence ID" value="XCJ15798.1"/>
    <property type="molecule type" value="Genomic_DNA"/>
</dbReference>
<gene>
    <name evidence="1" type="ORF">ABNN70_08660</name>
</gene>
<sequence length="229" mass="26732">MILIAEKNITDKLRLDRYRSTAVLHLPEKEAVHFNELSGYDVQLQNKKYDLVFAFVFSLDQFVQLVRRIRDLDCLLEKGYLYVAYPKKGNKTYPDFVHRDEIFPALHVTPPEGYIDSSTIRFSRMVSLDATFTIVGMKKDSASQGQPSTKPSQRVNDYISYIPYIESRLADKPALSAFFSSLTPGYRKDWARYIYSAKRESTQKKRFSEMEMILDKGFKSKDLYRRSRS</sequence>
<proteinExistence type="predicted"/>
<evidence type="ECO:0000313" key="1">
    <source>
        <dbReference type="EMBL" id="XCJ15798.1"/>
    </source>
</evidence>
<accession>A0AAU8ICU4</accession>
<dbReference type="AlphaFoldDB" id="A0AAU8ICU4"/>
<dbReference type="RefSeq" id="WP_353947560.1">
    <property type="nucleotide sequence ID" value="NZ_CP159510.1"/>
</dbReference>
<reference evidence="1" key="1">
    <citation type="submission" date="2024-06" db="EMBL/GenBank/DDBJ databases">
        <authorList>
            <person name="Fan A."/>
            <person name="Zhang F.Y."/>
            <person name="Zhang L."/>
        </authorList>
    </citation>
    <scope>NUCLEOTIDE SEQUENCE</scope>
    <source>
        <strain evidence="1">Y61</strain>
    </source>
</reference>
<protein>
    <submittedName>
        <fullName evidence="1">YdeI/OmpD-associated family protein</fullName>
    </submittedName>
</protein>